<dbReference type="InterPro" id="IPR052775">
    <property type="entry name" value="IUN_hydrolase"/>
</dbReference>
<dbReference type="InterPro" id="IPR017853">
    <property type="entry name" value="GH"/>
</dbReference>
<dbReference type="Proteomes" id="UP000821837">
    <property type="component" value="Unassembled WGS sequence"/>
</dbReference>
<feature type="transmembrane region" description="Helical" evidence="3">
    <location>
        <begin position="438"/>
        <end position="461"/>
    </location>
</feature>
<feature type="region of interest" description="Disordered" evidence="2">
    <location>
        <begin position="318"/>
        <end position="370"/>
    </location>
</feature>
<name>A0A9D4PVW1_RHISA</name>
<sequence length="904" mass="98349">MDVDTGTDDAMAIALAASIPNVCIEAITVAAGNVNVSTAYDNTLEVLSVLNRTNIPVYMGADQPIGNHQNSISGYYTSGYPNEQPEHGYLKMVELVKKRLVQTLVILAPLTNVATALLVEPSFLGNVEHVYVMGGRGNTLPGAEFNFFTDPEAAKAFFERFTCPVTIVPWEACLQARVPWDTYCSVASKSGRLKEFLRNLTADRYPYCPRGVGGLGGGVFVGDFLAFLAAVAPESVAKTLVHRVDIELAGVYTRGQLVHAWEPRMLPHVKRNVTIVERFDHSNHRYYPVTIGTRRATSPPGFKMTHSTKASRALFTTYSDSSSGSGSSHSSDFTSSTMSTKGTTALSGGIVVKRKTSRSKSLKTPNLPEPPKTLEDLLHFTRVSSTAIIPTDYPILVAPPEDMRRLMGIPRRRRFPALEARRQMRNELGRLRASVSQMWFLCLLVLAALSVPAGLVIAPFITFGDSMRTTTASPPGGWKLPFTGDPWANVSRDCLRPVRLNDDIRQLNMHNITVHAVSTHKGDLICVFNNSRFRKAQRYDFIPVIMPLSLCNSLLYWSVAVVDGVVRNRVPEFDVHYGVYRLPELVLRLATGGSLPPLLIGVGGHREDSAHLSRLGRDSVIHSKFGASLLRFSDRHGIGGAVIDWKDLTGACGYPDDIIYLTRAIAAIKRISELNSVDYAVGLIVRAETRMARAVTRAVTPLKTSFIIYETHRMHLDDVVTMCASARTDAVALLADMKTVAAAAAAGTPFTVPRLCATFTAGVPASRAYEISPPAIVPDSVAEGNISLTPGILALYEFCALTAVSQVTLYPNRGDCINITKRPVGQATEQVTLPSGTVVAAGTAIHDYYAFVSAATIHAEYVATSAVDTLRCAAVYDLDFDLYRGGCVNVQPHFGILNIENGLR</sequence>
<keyword evidence="6" id="KW-1185">Reference proteome</keyword>
<organism evidence="5 6">
    <name type="scientific">Rhipicephalus sanguineus</name>
    <name type="common">Brown dog tick</name>
    <name type="synonym">Ixodes sanguineus</name>
    <dbReference type="NCBI Taxonomy" id="34632"/>
    <lineage>
        <taxon>Eukaryota</taxon>
        <taxon>Metazoa</taxon>
        <taxon>Ecdysozoa</taxon>
        <taxon>Arthropoda</taxon>
        <taxon>Chelicerata</taxon>
        <taxon>Arachnida</taxon>
        <taxon>Acari</taxon>
        <taxon>Parasitiformes</taxon>
        <taxon>Ixodida</taxon>
        <taxon>Ixodoidea</taxon>
        <taxon>Ixodidae</taxon>
        <taxon>Rhipicephalinae</taxon>
        <taxon>Rhipicephalus</taxon>
        <taxon>Rhipicephalus</taxon>
    </lineage>
</organism>
<reference evidence="5" key="2">
    <citation type="submission" date="2021-09" db="EMBL/GenBank/DDBJ databases">
        <authorList>
            <person name="Jia N."/>
            <person name="Wang J."/>
            <person name="Shi W."/>
            <person name="Du L."/>
            <person name="Sun Y."/>
            <person name="Zhan W."/>
            <person name="Jiang J."/>
            <person name="Wang Q."/>
            <person name="Zhang B."/>
            <person name="Ji P."/>
            <person name="Sakyi L.B."/>
            <person name="Cui X."/>
            <person name="Yuan T."/>
            <person name="Jiang B."/>
            <person name="Yang W."/>
            <person name="Lam T.T.-Y."/>
            <person name="Chang Q."/>
            <person name="Ding S."/>
            <person name="Wang X."/>
            <person name="Zhu J."/>
            <person name="Ruan X."/>
            <person name="Zhao L."/>
            <person name="Wei J."/>
            <person name="Que T."/>
            <person name="Du C."/>
            <person name="Cheng J."/>
            <person name="Dai P."/>
            <person name="Han X."/>
            <person name="Huang E."/>
            <person name="Gao Y."/>
            <person name="Liu J."/>
            <person name="Shao H."/>
            <person name="Ye R."/>
            <person name="Li L."/>
            <person name="Wei W."/>
            <person name="Wang X."/>
            <person name="Wang C."/>
            <person name="Huo Q."/>
            <person name="Li W."/>
            <person name="Guo W."/>
            <person name="Chen H."/>
            <person name="Chen S."/>
            <person name="Zhou L."/>
            <person name="Zhou L."/>
            <person name="Ni X."/>
            <person name="Tian J."/>
            <person name="Zhou Y."/>
            <person name="Sheng Y."/>
            <person name="Liu T."/>
            <person name="Pan Y."/>
            <person name="Xia L."/>
            <person name="Li J."/>
            <person name="Zhao F."/>
            <person name="Cao W."/>
        </authorList>
    </citation>
    <scope>NUCLEOTIDE SEQUENCE</scope>
    <source>
        <strain evidence="5">Rsan-2018</strain>
        <tissue evidence="5">Larvae</tissue>
    </source>
</reference>
<dbReference type="SUPFAM" id="SSF51445">
    <property type="entry name" value="(Trans)glycosidases"/>
    <property type="match status" value="1"/>
</dbReference>
<keyword evidence="3" id="KW-0812">Transmembrane</keyword>
<dbReference type="SUPFAM" id="SSF53590">
    <property type="entry name" value="Nucleoside hydrolase"/>
    <property type="match status" value="1"/>
</dbReference>
<dbReference type="Gene3D" id="3.90.245.10">
    <property type="entry name" value="Ribonucleoside hydrolase-like"/>
    <property type="match status" value="1"/>
</dbReference>
<dbReference type="PANTHER" id="PTHR46190">
    <property type="entry name" value="SI:CH211-201H21.5-RELATED"/>
    <property type="match status" value="1"/>
</dbReference>
<reference evidence="5" key="1">
    <citation type="journal article" date="2020" name="Cell">
        <title>Large-Scale Comparative Analyses of Tick Genomes Elucidate Their Genetic Diversity and Vector Capacities.</title>
        <authorList>
            <consortium name="Tick Genome and Microbiome Consortium (TIGMIC)"/>
            <person name="Jia N."/>
            <person name="Wang J."/>
            <person name="Shi W."/>
            <person name="Du L."/>
            <person name="Sun Y."/>
            <person name="Zhan W."/>
            <person name="Jiang J.F."/>
            <person name="Wang Q."/>
            <person name="Zhang B."/>
            <person name="Ji P."/>
            <person name="Bell-Sakyi L."/>
            <person name="Cui X.M."/>
            <person name="Yuan T.T."/>
            <person name="Jiang B.G."/>
            <person name="Yang W.F."/>
            <person name="Lam T.T."/>
            <person name="Chang Q.C."/>
            <person name="Ding S.J."/>
            <person name="Wang X.J."/>
            <person name="Zhu J.G."/>
            <person name="Ruan X.D."/>
            <person name="Zhao L."/>
            <person name="Wei J.T."/>
            <person name="Ye R.Z."/>
            <person name="Que T.C."/>
            <person name="Du C.H."/>
            <person name="Zhou Y.H."/>
            <person name="Cheng J.X."/>
            <person name="Dai P.F."/>
            <person name="Guo W.B."/>
            <person name="Han X.H."/>
            <person name="Huang E.J."/>
            <person name="Li L.F."/>
            <person name="Wei W."/>
            <person name="Gao Y.C."/>
            <person name="Liu J.Z."/>
            <person name="Shao H.Z."/>
            <person name="Wang X."/>
            <person name="Wang C.C."/>
            <person name="Yang T.C."/>
            <person name="Huo Q.B."/>
            <person name="Li W."/>
            <person name="Chen H.Y."/>
            <person name="Chen S.E."/>
            <person name="Zhou L.G."/>
            <person name="Ni X.B."/>
            <person name="Tian J.H."/>
            <person name="Sheng Y."/>
            <person name="Liu T."/>
            <person name="Pan Y.S."/>
            <person name="Xia L.Y."/>
            <person name="Li J."/>
            <person name="Zhao F."/>
            <person name="Cao W.C."/>
        </authorList>
    </citation>
    <scope>NUCLEOTIDE SEQUENCE</scope>
    <source>
        <strain evidence="5">Rsan-2018</strain>
    </source>
</reference>
<dbReference type="InterPro" id="IPR036452">
    <property type="entry name" value="Ribo_hydro-like"/>
</dbReference>
<dbReference type="GO" id="GO:0016799">
    <property type="term" value="F:hydrolase activity, hydrolyzing N-glycosyl compounds"/>
    <property type="evidence" value="ECO:0007669"/>
    <property type="project" value="InterPro"/>
</dbReference>
<feature type="domain" description="Inosine/uridine-preferring nucleoside hydrolase" evidence="4">
    <location>
        <begin position="1"/>
        <end position="282"/>
    </location>
</feature>
<evidence type="ECO:0000256" key="1">
    <source>
        <dbReference type="ARBA" id="ARBA00009176"/>
    </source>
</evidence>
<dbReference type="PANTHER" id="PTHR46190:SF1">
    <property type="entry name" value="SI:CH211-201H21.5"/>
    <property type="match status" value="1"/>
</dbReference>
<comment type="similarity">
    <text evidence="1">Belongs to the IUNH family.</text>
</comment>
<gene>
    <name evidence="5" type="ORF">HPB52_011395</name>
</gene>
<accession>A0A9D4PVW1</accession>
<protein>
    <recommendedName>
        <fullName evidence="4">Inosine/uridine-preferring nucleoside hydrolase domain-containing protein</fullName>
    </recommendedName>
</protein>
<feature type="compositionally biased region" description="Low complexity" evidence="2">
    <location>
        <begin position="318"/>
        <end position="340"/>
    </location>
</feature>
<comment type="caution">
    <text evidence="5">The sequence shown here is derived from an EMBL/GenBank/DDBJ whole genome shotgun (WGS) entry which is preliminary data.</text>
</comment>
<evidence type="ECO:0000256" key="2">
    <source>
        <dbReference type="SAM" id="MobiDB-lite"/>
    </source>
</evidence>
<dbReference type="VEuPathDB" id="VectorBase:RSAN_057144"/>
<proteinExistence type="inferred from homology"/>
<dbReference type="Pfam" id="PF01156">
    <property type="entry name" value="IU_nuc_hydro"/>
    <property type="match status" value="1"/>
</dbReference>
<dbReference type="EMBL" id="JABSTV010001250">
    <property type="protein sequence ID" value="KAH7956636.1"/>
    <property type="molecule type" value="Genomic_DNA"/>
</dbReference>
<evidence type="ECO:0000313" key="5">
    <source>
        <dbReference type="EMBL" id="KAH7956636.1"/>
    </source>
</evidence>
<feature type="compositionally biased region" description="Basic residues" evidence="2">
    <location>
        <begin position="352"/>
        <end position="361"/>
    </location>
</feature>
<dbReference type="AlphaFoldDB" id="A0A9D4PVW1"/>
<evidence type="ECO:0000256" key="3">
    <source>
        <dbReference type="SAM" id="Phobius"/>
    </source>
</evidence>
<keyword evidence="3" id="KW-0472">Membrane</keyword>
<evidence type="ECO:0000259" key="4">
    <source>
        <dbReference type="Pfam" id="PF01156"/>
    </source>
</evidence>
<keyword evidence="3" id="KW-1133">Transmembrane helix</keyword>
<dbReference type="InterPro" id="IPR001910">
    <property type="entry name" value="Inosine/uridine_hydrolase_dom"/>
</dbReference>
<evidence type="ECO:0000313" key="6">
    <source>
        <dbReference type="Proteomes" id="UP000821837"/>
    </source>
</evidence>